<dbReference type="PROSITE" id="PS51352">
    <property type="entry name" value="THIOREDOXIN_2"/>
    <property type="match status" value="1"/>
</dbReference>
<dbReference type="RefSeq" id="WP_188526023.1">
    <property type="nucleotide sequence ID" value="NZ_BMGI01000001.1"/>
</dbReference>
<sequence>MFRSALLYAALILGANAASADPATLEALKLGEMKRLAVHAEPKPAGSADFTDRDGAVHNLADWQGKVVLLNFWQVSCPPCREEMPALNTLEKEMGGEDFAVVPVAYGYNHPGGLARFISKYEIDALPVLLDPDRKLSAEMGVMAPPVTMILDREGREVARFIGGADWASDEAKAIITAVMDAPSS</sequence>
<keyword evidence="4" id="KW-0676">Redox-active center</keyword>
<feature type="domain" description="Thioredoxin" evidence="6">
    <location>
        <begin position="39"/>
        <end position="181"/>
    </location>
</feature>
<dbReference type="CDD" id="cd02966">
    <property type="entry name" value="TlpA_like_family"/>
    <property type="match status" value="1"/>
</dbReference>
<comment type="subcellular location">
    <subcellularLocation>
        <location evidence="1">Cell envelope</location>
    </subcellularLocation>
</comment>
<name>A0ABQ1QD35_9RHOB</name>
<dbReference type="PANTHER" id="PTHR42852:SF6">
    <property type="entry name" value="THIOL:DISULFIDE INTERCHANGE PROTEIN DSBE"/>
    <property type="match status" value="1"/>
</dbReference>
<evidence type="ECO:0000313" key="8">
    <source>
        <dbReference type="Proteomes" id="UP000617355"/>
    </source>
</evidence>
<dbReference type="Gene3D" id="3.40.30.10">
    <property type="entry name" value="Glutaredoxin"/>
    <property type="match status" value="1"/>
</dbReference>
<keyword evidence="5" id="KW-0732">Signal</keyword>
<keyword evidence="2" id="KW-0201">Cytochrome c-type biogenesis</keyword>
<dbReference type="InterPro" id="IPR013766">
    <property type="entry name" value="Thioredoxin_domain"/>
</dbReference>
<protein>
    <submittedName>
        <fullName evidence="7">Thioredoxin</fullName>
    </submittedName>
</protein>
<accession>A0ABQ1QD35</accession>
<dbReference type="SUPFAM" id="SSF52833">
    <property type="entry name" value="Thioredoxin-like"/>
    <property type="match status" value="1"/>
</dbReference>
<keyword evidence="8" id="KW-1185">Reference proteome</keyword>
<evidence type="ECO:0000256" key="4">
    <source>
        <dbReference type="ARBA" id="ARBA00023284"/>
    </source>
</evidence>
<organism evidence="7 8">
    <name type="scientific">Sinisalibacter lacisalsi</name>
    <dbReference type="NCBI Taxonomy" id="1526570"/>
    <lineage>
        <taxon>Bacteria</taxon>
        <taxon>Pseudomonadati</taxon>
        <taxon>Pseudomonadota</taxon>
        <taxon>Alphaproteobacteria</taxon>
        <taxon>Rhodobacterales</taxon>
        <taxon>Roseobacteraceae</taxon>
        <taxon>Sinisalibacter</taxon>
    </lineage>
</organism>
<proteinExistence type="predicted"/>
<dbReference type="InterPro" id="IPR036249">
    <property type="entry name" value="Thioredoxin-like_sf"/>
</dbReference>
<dbReference type="InterPro" id="IPR013740">
    <property type="entry name" value="Redoxin"/>
</dbReference>
<reference evidence="8" key="1">
    <citation type="journal article" date="2019" name="Int. J. Syst. Evol. Microbiol.">
        <title>The Global Catalogue of Microorganisms (GCM) 10K type strain sequencing project: providing services to taxonomists for standard genome sequencing and annotation.</title>
        <authorList>
            <consortium name="The Broad Institute Genomics Platform"/>
            <consortium name="The Broad Institute Genome Sequencing Center for Infectious Disease"/>
            <person name="Wu L."/>
            <person name="Ma J."/>
        </authorList>
    </citation>
    <scope>NUCLEOTIDE SEQUENCE [LARGE SCALE GENOMIC DNA]</scope>
    <source>
        <strain evidence="8">CGMCC 1.12922</strain>
    </source>
</reference>
<feature type="chain" id="PRO_5046303444" evidence="5">
    <location>
        <begin position="21"/>
        <end position="185"/>
    </location>
</feature>
<keyword evidence="3" id="KW-1015">Disulfide bond</keyword>
<dbReference type="Pfam" id="PF08534">
    <property type="entry name" value="Redoxin"/>
    <property type="match status" value="1"/>
</dbReference>
<comment type="caution">
    <text evidence="7">The sequence shown here is derived from an EMBL/GenBank/DDBJ whole genome shotgun (WGS) entry which is preliminary data.</text>
</comment>
<dbReference type="Proteomes" id="UP000617355">
    <property type="component" value="Unassembled WGS sequence"/>
</dbReference>
<evidence type="ECO:0000256" key="5">
    <source>
        <dbReference type="SAM" id="SignalP"/>
    </source>
</evidence>
<evidence type="ECO:0000256" key="1">
    <source>
        <dbReference type="ARBA" id="ARBA00004196"/>
    </source>
</evidence>
<evidence type="ECO:0000313" key="7">
    <source>
        <dbReference type="EMBL" id="GGD23579.1"/>
    </source>
</evidence>
<evidence type="ECO:0000256" key="3">
    <source>
        <dbReference type="ARBA" id="ARBA00023157"/>
    </source>
</evidence>
<evidence type="ECO:0000256" key="2">
    <source>
        <dbReference type="ARBA" id="ARBA00022748"/>
    </source>
</evidence>
<dbReference type="EMBL" id="BMGI01000001">
    <property type="protein sequence ID" value="GGD23579.1"/>
    <property type="molecule type" value="Genomic_DNA"/>
</dbReference>
<feature type="signal peptide" evidence="5">
    <location>
        <begin position="1"/>
        <end position="20"/>
    </location>
</feature>
<dbReference type="InterPro" id="IPR050553">
    <property type="entry name" value="Thioredoxin_ResA/DsbE_sf"/>
</dbReference>
<evidence type="ECO:0000259" key="6">
    <source>
        <dbReference type="PROSITE" id="PS51352"/>
    </source>
</evidence>
<dbReference type="PANTHER" id="PTHR42852">
    <property type="entry name" value="THIOL:DISULFIDE INTERCHANGE PROTEIN DSBE"/>
    <property type="match status" value="1"/>
</dbReference>
<gene>
    <name evidence="7" type="primary">tlpA</name>
    <name evidence="7" type="ORF">GCM10011358_04970</name>
</gene>